<dbReference type="AlphaFoldDB" id="A0A2H3B1N9"/>
<organism evidence="1 2">
    <name type="scientific">Armillaria solidipes</name>
    <dbReference type="NCBI Taxonomy" id="1076256"/>
    <lineage>
        <taxon>Eukaryota</taxon>
        <taxon>Fungi</taxon>
        <taxon>Dikarya</taxon>
        <taxon>Basidiomycota</taxon>
        <taxon>Agaricomycotina</taxon>
        <taxon>Agaricomycetes</taxon>
        <taxon>Agaricomycetidae</taxon>
        <taxon>Agaricales</taxon>
        <taxon>Marasmiineae</taxon>
        <taxon>Physalacriaceae</taxon>
        <taxon>Armillaria</taxon>
    </lineage>
</organism>
<dbReference type="EMBL" id="KZ293457">
    <property type="protein sequence ID" value="PBK63640.1"/>
    <property type="molecule type" value="Genomic_DNA"/>
</dbReference>
<evidence type="ECO:0000313" key="2">
    <source>
        <dbReference type="Proteomes" id="UP000218334"/>
    </source>
</evidence>
<protein>
    <submittedName>
        <fullName evidence="1">Uncharacterized protein</fullName>
    </submittedName>
</protein>
<proteinExistence type="predicted"/>
<reference evidence="2" key="1">
    <citation type="journal article" date="2017" name="Nat. Ecol. Evol.">
        <title>Genome expansion and lineage-specific genetic innovations in the forest pathogenic fungi Armillaria.</title>
        <authorList>
            <person name="Sipos G."/>
            <person name="Prasanna A.N."/>
            <person name="Walter M.C."/>
            <person name="O'Connor E."/>
            <person name="Balint B."/>
            <person name="Krizsan K."/>
            <person name="Kiss B."/>
            <person name="Hess J."/>
            <person name="Varga T."/>
            <person name="Slot J."/>
            <person name="Riley R."/>
            <person name="Boka B."/>
            <person name="Rigling D."/>
            <person name="Barry K."/>
            <person name="Lee J."/>
            <person name="Mihaltcheva S."/>
            <person name="LaButti K."/>
            <person name="Lipzen A."/>
            <person name="Waldron R."/>
            <person name="Moloney N.M."/>
            <person name="Sperisen C."/>
            <person name="Kredics L."/>
            <person name="Vagvoelgyi C."/>
            <person name="Patrignani A."/>
            <person name="Fitzpatrick D."/>
            <person name="Nagy I."/>
            <person name="Doyle S."/>
            <person name="Anderson J.B."/>
            <person name="Grigoriev I.V."/>
            <person name="Gueldener U."/>
            <person name="Muensterkoetter M."/>
            <person name="Nagy L.G."/>
        </authorList>
    </citation>
    <scope>NUCLEOTIDE SEQUENCE [LARGE SCALE GENOMIC DNA]</scope>
    <source>
        <strain evidence="2">28-4</strain>
    </source>
</reference>
<gene>
    <name evidence="1" type="ORF">ARMSODRAFT_962946</name>
</gene>
<accession>A0A2H3B1N9</accession>
<feature type="non-terminal residue" evidence="1">
    <location>
        <position position="244"/>
    </location>
</feature>
<keyword evidence="2" id="KW-1185">Reference proteome</keyword>
<name>A0A2H3B1N9_9AGAR</name>
<dbReference type="Proteomes" id="UP000218334">
    <property type="component" value="Unassembled WGS sequence"/>
</dbReference>
<sequence>MSSPIRASSRLVYKGSLALPDSHATIDCIAFSAMLTAQTTLLQNPLALALESLHGIAIRFVAVINLADVYYDAKAAPSIVLDIHPQAVLSTVYFQNIFCLRPEQTHSIGVQVTLGDTDATNIVIYASSPPLLLHAKCMGIFPPKPRLKAPAAPAKTLKRKPSQVEPETVKGIAVRSIPTHLLPKTHPEYKEVVNWIYRGVCFAMRVDIEFKPVNEETASRLAGVHVGIGADGQKGPIRISLVRS</sequence>
<evidence type="ECO:0000313" key="1">
    <source>
        <dbReference type="EMBL" id="PBK63640.1"/>
    </source>
</evidence>